<evidence type="ECO:0000256" key="9">
    <source>
        <dbReference type="ARBA" id="ARBA00023004"/>
    </source>
</evidence>
<dbReference type="InterPro" id="IPR036396">
    <property type="entry name" value="Cyt_P450_sf"/>
</dbReference>
<keyword evidence="4" id="KW-0349">Heme</keyword>
<dbReference type="PANTHER" id="PTHR24282">
    <property type="entry name" value="CYTOCHROME P450 FAMILY MEMBER"/>
    <property type="match status" value="1"/>
</dbReference>
<keyword evidence="5" id="KW-0812">Transmembrane</keyword>
<dbReference type="InterPro" id="IPR001128">
    <property type="entry name" value="Cyt_P450"/>
</dbReference>
<name>A0A2I0GT74_PUNGR</name>
<dbReference type="PANTHER" id="PTHR24282:SF20">
    <property type="entry name" value="CYTOCHROME P450 CYP749A22-LIKE"/>
    <property type="match status" value="1"/>
</dbReference>
<organism evidence="12 13">
    <name type="scientific">Punica granatum</name>
    <name type="common">Pomegranate</name>
    <dbReference type="NCBI Taxonomy" id="22663"/>
    <lineage>
        <taxon>Eukaryota</taxon>
        <taxon>Viridiplantae</taxon>
        <taxon>Streptophyta</taxon>
        <taxon>Embryophyta</taxon>
        <taxon>Tracheophyta</taxon>
        <taxon>Spermatophyta</taxon>
        <taxon>Magnoliopsida</taxon>
        <taxon>eudicotyledons</taxon>
        <taxon>Gunneridae</taxon>
        <taxon>Pentapetalae</taxon>
        <taxon>rosids</taxon>
        <taxon>malvids</taxon>
        <taxon>Myrtales</taxon>
        <taxon>Lythraceae</taxon>
        <taxon>Punica</taxon>
    </lineage>
</organism>
<keyword evidence="7" id="KW-1133">Transmembrane helix</keyword>
<comment type="cofactor">
    <cofactor evidence="1">
        <name>heme</name>
        <dbReference type="ChEBI" id="CHEBI:30413"/>
    </cofactor>
</comment>
<evidence type="ECO:0000256" key="11">
    <source>
        <dbReference type="ARBA" id="ARBA00023136"/>
    </source>
</evidence>
<dbReference type="STRING" id="22663.A0A2I0GT74"/>
<keyword evidence="8" id="KW-0560">Oxidoreductase</keyword>
<dbReference type="InterPro" id="IPR050665">
    <property type="entry name" value="Cytochrome_P450_Monooxygen"/>
</dbReference>
<reference evidence="12 13" key="1">
    <citation type="submission" date="2017-11" db="EMBL/GenBank/DDBJ databases">
        <title>De-novo sequencing of pomegranate (Punica granatum L.) genome.</title>
        <authorList>
            <person name="Akparov Z."/>
            <person name="Amiraslanov A."/>
            <person name="Hajiyeva S."/>
            <person name="Abbasov M."/>
            <person name="Kaur K."/>
            <person name="Hamwieh A."/>
            <person name="Solovyev V."/>
            <person name="Salamov A."/>
            <person name="Braich B."/>
            <person name="Kosarev P."/>
            <person name="Mahmoud A."/>
            <person name="Hajiyev E."/>
            <person name="Babayeva S."/>
            <person name="Izzatullayeva V."/>
            <person name="Mammadov A."/>
            <person name="Mammadov A."/>
            <person name="Sharifova S."/>
            <person name="Ojaghi J."/>
            <person name="Eynullazada K."/>
            <person name="Bayramov B."/>
            <person name="Abdulazimova A."/>
            <person name="Shahmuradov I."/>
        </authorList>
    </citation>
    <scope>NUCLEOTIDE SEQUENCE [LARGE SCALE GENOMIC DNA]</scope>
    <source>
        <strain evidence="13">cv. AG2017</strain>
        <tissue evidence="12">Leaf</tissue>
    </source>
</reference>
<evidence type="ECO:0000256" key="6">
    <source>
        <dbReference type="ARBA" id="ARBA00022723"/>
    </source>
</evidence>
<dbReference type="EMBL" id="PGOL01044461">
    <property type="protein sequence ID" value="PKH70579.1"/>
    <property type="molecule type" value="Genomic_DNA"/>
</dbReference>
<dbReference type="Proteomes" id="UP000233551">
    <property type="component" value="Unassembled WGS sequence"/>
</dbReference>
<comment type="similarity">
    <text evidence="3">Belongs to the cytochrome P450 family.</text>
</comment>
<keyword evidence="10" id="KW-0503">Monooxygenase</keyword>
<dbReference type="GO" id="GO:0016020">
    <property type="term" value="C:membrane"/>
    <property type="evidence" value="ECO:0007669"/>
    <property type="project" value="UniProtKB-SubCell"/>
</dbReference>
<evidence type="ECO:0000256" key="4">
    <source>
        <dbReference type="ARBA" id="ARBA00022617"/>
    </source>
</evidence>
<dbReference type="GO" id="GO:0020037">
    <property type="term" value="F:heme binding"/>
    <property type="evidence" value="ECO:0007669"/>
    <property type="project" value="InterPro"/>
</dbReference>
<dbReference type="Gene3D" id="1.10.630.10">
    <property type="entry name" value="Cytochrome P450"/>
    <property type="match status" value="1"/>
</dbReference>
<keyword evidence="6" id="KW-0479">Metal-binding</keyword>
<keyword evidence="13" id="KW-1185">Reference proteome</keyword>
<gene>
    <name evidence="12" type="ORF">CRG98_050068</name>
</gene>
<evidence type="ECO:0000256" key="5">
    <source>
        <dbReference type="ARBA" id="ARBA00022692"/>
    </source>
</evidence>
<dbReference type="SUPFAM" id="SSF48264">
    <property type="entry name" value="Cytochrome P450"/>
    <property type="match status" value="1"/>
</dbReference>
<evidence type="ECO:0000256" key="7">
    <source>
        <dbReference type="ARBA" id="ARBA00022989"/>
    </source>
</evidence>
<evidence type="ECO:0000256" key="1">
    <source>
        <dbReference type="ARBA" id="ARBA00001971"/>
    </source>
</evidence>
<accession>A0A2I0GT74</accession>
<dbReference type="AlphaFoldDB" id="A0A2I0GT74"/>
<comment type="subcellular location">
    <subcellularLocation>
        <location evidence="2">Membrane</location>
        <topology evidence="2">Single-pass membrane protein</topology>
    </subcellularLocation>
</comment>
<dbReference type="Pfam" id="PF00067">
    <property type="entry name" value="p450"/>
    <property type="match status" value="1"/>
</dbReference>
<dbReference type="GO" id="GO:0004497">
    <property type="term" value="F:monooxygenase activity"/>
    <property type="evidence" value="ECO:0007669"/>
    <property type="project" value="UniProtKB-KW"/>
</dbReference>
<sequence>MAAQGLKGPPYRFPHGNTKEILRMRKEAMGRPTSRHLSHDILPIIQPEIHTWVNTCDSVNFLTVCWLCGAEIPSLAWSSASTSCTEPEIIKEILNNKDKNFVKIKPRGFAKKLVGDGLVVLDGEKWVKLRKLANHAFHGEILKSSLPAVVDSVHMMLEKWEDHESKEIEVFEEFILLTLEVIS</sequence>
<keyword evidence="11" id="KW-0472">Membrane</keyword>
<dbReference type="GO" id="GO:0016705">
    <property type="term" value="F:oxidoreductase activity, acting on paired donors, with incorporation or reduction of molecular oxygen"/>
    <property type="evidence" value="ECO:0007669"/>
    <property type="project" value="InterPro"/>
</dbReference>
<evidence type="ECO:0000256" key="8">
    <source>
        <dbReference type="ARBA" id="ARBA00023002"/>
    </source>
</evidence>
<evidence type="ECO:0000313" key="13">
    <source>
        <dbReference type="Proteomes" id="UP000233551"/>
    </source>
</evidence>
<proteinExistence type="inferred from homology"/>
<protein>
    <recommendedName>
        <fullName evidence="14">Cytochrome P450 CYP749A22-like</fullName>
    </recommendedName>
</protein>
<evidence type="ECO:0000256" key="2">
    <source>
        <dbReference type="ARBA" id="ARBA00004167"/>
    </source>
</evidence>
<dbReference type="GO" id="GO:0005506">
    <property type="term" value="F:iron ion binding"/>
    <property type="evidence" value="ECO:0007669"/>
    <property type="project" value="InterPro"/>
</dbReference>
<keyword evidence="9" id="KW-0408">Iron</keyword>
<evidence type="ECO:0000256" key="10">
    <source>
        <dbReference type="ARBA" id="ARBA00023033"/>
    </source>
</evidence>
<comment type="caution">
    <text evidence="12">The sequence shown here is derived from an EMBL/GenBank/DDBJ whole genome shotgun (WGS) entry which is preliminary data.</text>
</comment>
<evidence type="ECO:0008006" key="14">
    <source>
        <dbReference type="Google" id="ProtNLM"/>
    </source>
</evidence>
<evidence type="ECO:0000313" key="12">
    <source>
        <dbReference type="EMBL" id="PKH70579.1"/>
    </source>
</evidence>
<evidence type="ECO:0000256" key="3">
    <source>
        <dbReference type="ARBA" id="ARBA00010617"/>
    </source>
</evidence>